<dbReference type="EMBL" id="LR796837">
    <property type="protein sequence ID" value="CAB4169039.1"/>
    <property type="molecule type" value="Genomic_DNA"/>
</dbReference>
<name>A0A6J7XA67_9CAUD</name>
<dbReference type="EMBL" id="LR798364">
    <property type="protein sequence ID" value="CAB5226705.1"/>
    <property type="molecule type" value="Genomic_DNA"/>
</dbReference>
<protein>
    <submittedName>
        <fullName evidence="2">Uncharacterized protein</fullName>
    </submittedName>
</protein>
<reference evidence="2" key="1">
    <citation type="submission" date="2020-05" db="EMBL/GenBank/DDBJ databases">
        <authorList>
            <person name="Chiriac C."/>
            <person name="Salcher M."/>
            <person name="Ghai R."/>
            <person name="Kavagutti S V."/>
        </authorList>
    </citation>
    <scope>NUCLEOTIDE SEQUENCE</scope>
</reference>
<organism evidence="2">
    <name type="scientific">uncultured Caudovirales phage</name>
    <dbReference type="NCBI Taxonomy" id="2100421"/>
    <lineage>
        <taxon>Viruses</taxon>
        <taxon>Duplodnaviria</taxon>
        <taxon>Heunggongvirae</taxon>
        <taxon>Uroviricota</taxon>
        <taxon>Caudoviricetes</taxon>
        <taxon>Peduoviridae</taxon>
        <taxon>Maltschvirus</taxon>
        <taxon>Maltschvirus maltsch</taxon>
    </lineage>
</organism>
<gene>
    <name evidence="2" type="ORF">UFOVP1516_11</name>
    <name evidence="1" type="ORF">UFOVP887_33</name>
</gene>
<accession>A0A6J7XA67</accession>
<evidence type="ECO:0000313" key="2">
    <source>
        <dbReference type="EMBL" id="CAB5226705.1"/>
    </source>
</evidence>
<proteinExistence type="predicted"/>
<sequence>MLNYYYSGVASCKDDVFEKMVVESPFRLLSCHKNYVKYAEKWLSFSSNYYKDITILFDSGAFTAWNQNTEVHIDELIKLYYNLMEKYWDSSREIYLINLDKIPGSPGRTADQKEMDECEKISDKNYELLVKYFGNRVMPVFHQNESNKRLDEVMAMSDYICISPRNDLPEKYRVKWSKEVHTYIPSNIKTHGLAATGIKMMTEVPWTSVDSAAWLFTASTGSVNLCINGKLIMIGVSSKSPTRHTINQHYLTVSNEVRIEIDKRFNKYGYVAEDLAEKYELRMFLIMVETNYWLEHHHQFEIVDEGSLFGL</sequence>
<evidence type="ECO:0000313" key="1">
    <source>
        <dbReference type="EMBL" id="CAB4169039.1"/>
    </source>
</evidence>